<evidence type="ECO:0000256" key="3">
    <source>
        <dbReference type="ARBA" id="ARBA00022741"/>
    </source>
</evidence>
<feature type="domain" description="Oligopeptide/dipeptide ABC transporter C-terminal" evidence="6">
    <location>
        <begin position="73"/>
        <end position="99"/>
    </location>
</feature>
<accession>A0ABT1UQU4</accession>
<name>A0ABT1UQU4_9ACTN</name>
<organism evidence="7 8">
    <name type="scientific">Streptomyces rugosispiralis</name>
    <dbReference type="NCBI Taxonomy" id="2967341"/>
    <lineage>
        <taxon>Bacteria</taxon>
        <taxon>Bacillati</taxon>
        <taxon>Actinomycetota</taxon>
        <taxon>Actinomycetes</taxon>
        <taxon>Kitasatosporales</taxon>
        <taxon>Streptomycetaceae</taxon>
        <taxon>Streptomyces</taxon>
    </lineage>
</organism>
<protein>
    <submittedName>
        <fullName evidence="7">ABC transporter ATP-binding protein</fullName>
    </submittedName>
</protein>
<evidence type="ECO:0000256" key="2">
    <source>
        <dbReference type="ARBA" id="ARBA00022448"/>
    </source>
</evidence>
<dbReference type="Pfam" id="PF08352">
    <property type="entry name" value="oligo_HPY"/>
    <property type="match status" value="1"/>
</dbReference>
<dbReference type="InterPro" id="IPR027417">
    <property type="entry name" value="P-loop_NTPase"/>
</dbReference>
<dbReference type="PANTHER" id="PTHR43776">
    <property type="entry name" value="TRANSPORT ATP-BINDING PROTEIN"/>
    <property type="match status" value="1"/>
</dbReference>
<evidence type="ECO:0000256" key="5">
    <source>
        <dbReference type="SAM" id="MobiDB-lite"/>
    </source>
</evidence>
<evidence type="ECO:0000256" key="4">
    <source>
        <dbReference type="ARBA" id="ARBA00022840"/>
    </source>
</evidence>
<feature type="region of interest" description="Disordered" evidence="5">
    <location>
        <begin position="1"/>
        <end position="21"/>
    </location>
</feature>
<dbReference type="InterPro" id="IPR050319">
    <property type="entry name" value="ABC_transp_ATP-bind"/>
</dbReference>
<dbReference type="InterPro" id="IPR013563">
    <property type="entry name" value="Oligopep_ABC_C"/>
</dbReference>
<feature type="compositionally biased region" description="Low complexity" evidence="5">
    <location>
        <begin position="10"/>
        <end position="21"/>
    </location>
</feature>
<comment type="similarity">
    <text evidence="1">Belongs to the ABC transporter superfamily.</text>
</comment>
<keyword evidence="4 7" id="KW-0067">ATP-binding</keyword>
<evidence type="ECO:0000256" key="1">
    <source>
        <dbReference type="ARBA" id="ARBA00005417"/>
    </source>
</evidence>
<dbReference type="EMBL" id="JANIAA010000002">
    <property type="protein sequence ID" value="MCQ8187458.1"/>
    <property type="molecule type" value="Genomic_DNA"/>
</dbReference>
<dbReference type="Gene3D" id="3.40.50.300">
    <property type="entry name" value="P-loop containing nucleotide triphosphate hydrolases"/>
    <property type="match status" value="1"/>
</dbReference>
<dbReference type="SUPFAM" id="SSF52540">
    <property type="entry name" value="P-loop containing nucleoside triphosphate hydrolases"/>
    <property type="match status" value="1"/>
</dbReference>
<sequence>MSNTELCSKPDGAAADGGSPADQRFEDLQAEILNLIAGLRRELGLTMVFISHNLAVVRHVSDEVAVLYRGGIVEHGAAADLYERPRHAYTRALLDAVPGAAKS</sequence>
<dbReference type="PANTHER" id="PTHR43776:SF7">
    <property type="entry name" value="D,D-DIPEPTIDE TRANSPORT ATP-BINDING PROTEIN DDPF-RELATED"/>
    <property type="match status" value="1"/>
</dbReference>
<gene>
    <name evidence="7" type="ORF">NP777_04135</name>
</gene>
<dbReference type="RefSeq" id="WP_256648655.1">
    <property type="nucleotide sequence ID" value="NZ_JANIAA010000002.1"/>
</dbReference>
<keyword evidence="2" id="KW-0813">Transport</keyword>
<dbReference type="Proteomes" id="UP001204746">
    <property type="component" value="Unassembled WGS sequence"/>
</dbReference>
<comment type="caution">
    <text evidence="7">The sequence shown here is derived from an EMBL/GenBank/DDBJ whole genome shotgun (WGS) entry which is preliminary data.</text>
</comment>
<evidence type="ECO:0000313" key="8">
    <source>
        <dbReference type="Proteomes" id="UP001204746"/>
    </source>
</evidence>
<evidence type="ECO:0000259" key="6">
    <source>
        <dbReference type="Pfam" id="PF08352"/>
    </source>
</evidence>
<reference evidence="7 8" key="1">
    <citation type="submission" date="2022-07" db="EMBL/GenBank/DDBJ databases">
        <authorList>
            <person name="Phongsopitanun W."/>
            <person name="Tanasupawat S."/>
        </authorList>
    </citation>
    <scope>NUCLEOTIDE SEQUENCE [LARGE SCALE GENOMIC DNA]</scope>
    <source>
        <strain evidence="7 8">RCU-064</strain>
    </source>
</reference>
<keyword evidence="3" id="KW-0547">Nucleotide-binding</keyword>
<dbReference type="GO" id="GO:0005524">
    <property type="term" value="F:ATP binding"/>
    <property type="evidence" value="ECO:0007669"/>
    <property type="project" value="UniProtKB-KW"/>
</dbReference>
<evidence type="ECO:0000313" key="7">
    <source>
        <dbReference type="EMBL" id="MCQ8187458.1"/>
    </source>
</evidence>
<proteinExistence type="inferred from homology"/>
<keyword evidence="8" id="KW-1185">Reference proteome</keyword>